<evidence type="ECO:0000313" key="2">
    <source>
        <dbReference type="Proteomes" id="UP001635816"/>
    </source>
</evidence>
<dbReference type="EMBL" id="JBKBDD010000003">
    <property type="protein sequence ID" value="MFN6543916.1"/>
    <property type="molecule type" value="Genomic_DNA"/>
</dbReference>
<dbReference type="RefSeq" id="WP_409543324.1">
    <property type="nucleotide sequence ID" value="NZ_JBKBDD010000003.1"/>
</dbReference>
<gene>
    <name evidence="1" type="ORF">ACK4CT_12070</name>
</gene>
<protein>
    <submittedName>
        <fullName evidence="1">Uncharacterized protein</fullName>
    </submittedName>
</protein>
<reference evidence="1 2" key="1">
    <citation type="submission" date="2024-12" db="EMBL/GenBank/DDBJ databases">
        <title>The coexistence of Mycolicibacterium septicum and Mycolicibacterium nivoides in clinical samples.</title>
        <authorList>
            <person name="Wang C."/>
            <person name="Feng Y."/>
            <person name="Zong Z."/>
        </authorList>
    </citation>
    <scope>NUCLEOTIDE SEQUENCE [LARGE SCALE GENOMIC DNA]</scope>
    <source>
        <strain evidence="1 2">120309</strain>
    </source>
</reference>
<comment type="caution">
    <text evidence="1">The sequence shown here is derived from an EMBL/GenBank/DDBJ whole genome shotgun (WGS) entry which is preliminary data.</text>
</comment>
<accession>A0ABW9L7J7</accession>
<dbReference type="Proteomes" id="UP001635816">
    <property type="component" value="Unassembled WGS sequence"/>
</dbReference>
<keyword evidence="2" id="KW-1185">Reference proteome</keyword>
<sequence>MTMSFELDHRGAEEVLKKLAADEIRSLARKVGDHAKRSGDYPDELIIVDTYTTDRAAASVSVPAELQAKDGVLTRAAAAAGLDVRLK</sequence>
<organism evidence="1 2">
    <name type="scientific">Mycolicibacterium nivoides</name>
    <dbReference type="NCBI Taxonomy" id="2487344"/>
    <lineage>
        <taxon>Bacteria</taxon>
        <taxon>Bacillati</taxon>
        <taxon>Actinomycetota</taxon>
        <taxon>Actinomycetes</taxon>
        <taxon>Mycobacteriales</taxon>
        <taxon>Mycobacteriaceae</taxon>
        <taxon>Mycolicibacterium</taxon>
    </lineage>
</organism>
<proteinExistence type="predicted"/>
<name>A0ABW9L7J7_9MYCO</name>
<evidence type="ECO:0000313" key="1">
    <source>
        <dbReference type="EMBL" id="MFN6543916.1"/>
    </source>
</evidence>